<protein>
    <recommendedName>
        <fullName evidence="4">Lipoprotein</fullName>
    </recommendedName>
</protein>
<dbReference type="PROSITE" id="PS51257">
    <property type="entry name" value="PROKAR_LIPOPROTEIN"/>
    <property type="match status" value="1"/>
</dbReference>
<dbReference type="EMBL" id="CP144918">
    <property type="protein sequence ID" value="WWA46326.1"/>
    <property type="molecule type" value="Genomic_DNA"/>
</dbReference>
<evidence type="ECO:0000256" key="1">
    <source>
        <dbReference type="SAM" id="SignalP"/>
    </source>
</evidence>
<keyword evidence="1" id="KW-0732">Signal</keyword>
<feature type="chain" id="PRO_5046370757" description="Lipoprotein" evidence="1">
    <location>
        <begin position="24"/>
        <end position="125"/>
    </location>
</feature>
<evidence type="ECO:0008006" key="4">
    <source>
        <dbReference type="Google" id="ProtNLM"/>
    </source>
</evidence>
<accession>A0ABZ2D383</accession>
<sequence>MRPSRAGAAAVLTLAAACSSADAPVQAQADEGAQPIECAIGPGAGFGPDCLVERAEIDGTIVLTVRHADGGFRRFAQLPEGRGLVAYDGADPVEQTLAGEVLEVAIAGERYRFAARPSQGTDAGE</sequence>
<proteinExistence type="predicted"/>
<evidence type="ECO:0000313" key="3">
    <source>
        <dbReference type="Proteomes" id="UP001335183"/>
    </source>
</evidence>
<gene>
    <name evidence="2" type="ORF">V5F89_08505</name>
</gene>
<dbReference type="Proteomes" id="UP001335183">
    <property type="component" value="Chromosome"/>
</dbReference>
<reference evidence="2 3" key="1">
    <citation type="submission" date="2024-02" db="EMBL/GenBank/DDBJ databases">
        <title>The whole genome sequence of five bacterial samples isolated from Abu Dhabi Sabkha-shore region.</title>
        <authorList>
            <person name="Sudalaimuthuasari N."/>
            <person name="Sarfraz B."/>
            <person name="Tuyisabe J.D."/>
            <person name="Mugisha Ntwali L.D.M."/>
            <person name="Ali A.I.A.A."/>
            <person name="Almansoori S.Z.A."/>
            <person name="Alajami H.S.A."/>
            <person name="Almeqbaali A.A.S."/>
            <person name="Kundu B."/>
            <person name="Saeed E.E."/>
            <person name="Sukumarinath V."/>
            <person name="Mishra A.K."/>
            <person name="Hazzouri K.M."/>
            <person name="Almaskari R."/>
            <person name="Sharma A.K."/>
            <person name="Amiri K.M.A."/>
        </authorList>
    </citation>
    <scope>NUCLEOTIDE SEQUENCE [LARGE SCALE GENOMIC DNA]</scope>
    <source>
        <strain evidence="3">kcgeb_sd</strain>
    </source>
</reference>
<organism evidence="2 3">
    <name type="scientific">Pelagerythrobacter marensis</name>
    <dbReference type="NCBI Taxonomy" id="543877"/>
    <lineage>
        <taxon>Bacteria</taxon>
        <taxon>Pseudomonadati</taxon>
        <taxon>Pseudomonadota</taxon>
        <taxon>Alphaproteobacteria</taxon>
        <taxon>Sphingomonadales</taxon>
        <taxon>Erythrobacteraceae</taxon>
        <taxon>Pelagerythrobacter</taxon>
    </lineage>
</organism>
<keyword evidence="3" id="KW-1185">Reference proteome</keyword>
<dbReference type="RefSeq" id="WP_338445227.1">
    <property type="nucleotide sequence ID" value="NZ_CP144918.1"/>
</dbReference>
<feature type="signal peptide" evidence="1">
    <location>
        <begin position="1"/>
        <end position="23"/>
    </location>
</feature>
<evidence type="ECO:0000313" key="2">
    <source>
        <dbReference type="EMBL" id="WWA46326.1"/>
    </source>
</evidence>
<name>A0ABZ2D383_9SPHN</name>